<evidence type="ECO:0000259" key="6">
    <source>
        <dbReference type="Pfam" id="PF09851"/>
    </source>
</evidence>
<proteinExistence type="predicted"/>
<dbReference type="Proteomes" id="UP000315724">
    <property type="component" value="Chromosome"/>
</dbReference>
<evidence type="ECO:0000256" key="2">
    <source>
        <dbReference type="ARBA" id="ARBA00022692"/>
    </source>
</evidence>
<feature type="transmembrane region" description="Helical" evidence="5">
    <location>
        <begin position="124"/>
        <end position="143"/>
    </location>
</feature>
<dbReference type="EMBL" id="CP036267">
    <property type="protein sequence ID" value="QDT32791.1"/>
    <property type="molecule type" value="Genomic_DNA"/>
</dbReference>
<dbReference type="InterPro" id="IPR019109">
    <property type="entry name" value="MamF_MmsF"/>
</dbReference>
<dbReference type="KEGG" id="tpol:Mal48_20380"/>
<dbReference type="OrthoDB" id="9808930at2"/>
<evidence type="ECO:0000256" key="4">
    <source>
        <dbReference type="ARBA" id="ARBA00023136"/>
    </source>
</evidence>
<protein>
    <recommendedName>
        <fullName evidence="6">SHOCT domain-containing protein</fullName>
    </recommendedName>
</protein>
<feature type="transmembrane region" description="Helical" evidence="5">
    <location>
        <begin position="64"/>
        <end position="83"/>
    </location>
</feature>
<comment type="subcellular location">
    <subcellularLocation>
        <location evidence="1">Membrane</location>
        <topology evidence="1">Multi-pass membrane protein</topology>
    </subcellularLocation>
</comment>
<feature type="transmembrane region" description="Helical" evidence="5">
    <location>
        <begin position="95"/>
        <end position="118"/>
    </location>
</feature>
<dbReference type="Pfam" id="PF09685">
    <property type="entry name" value="MamF_MmsF"/>
    <property type="match status" value="1"/>
</dbReference>
<keyword evidence="8" id="KW-1185">Reference proteome</keyword>
<keyword evidence="3 5" id="KW-1133">Transmembrane helix</keyword>
<gene>
    <name evidence="7" type="ORF">Mal48_20380</name>
</gene>
<evidence type="ECO:0000313" key="8">
    <source>
        <dbReference type="Proteomes" id="UP000315724"/>
    </source>
</evidence>
<dbReference type="Pfam" id="PF09851">
    <property type="entry name" value="SHOCT"/>
    <property type="match status" value="1"/>
</dbReference>
<reference evidence="7 8" key="1">
    <citation type="submission" date="2019-02" db="EMBL/GenBank/DDBJ databases">
        <title>Deep-cultivation of Planctomycetes and their phenomic and genomic characterization uncovers novel biology.</title>
        <authorList>
            <person name="Wiegand S."/>
            <person name="Jogler M."/>
            <person name="Boedeker C."/>
            <person name="Pinto D."/>
            <person name="Vollmers J."/>
            <person name="Rivas-Marin E."/>
            <person name="Kohn T."/>
            <person name="Peeters S.H."/>
            <person name="Heuer A."/>
            <person name="Rast P."/>
            <person name="Oberbeckmann S."/>
            <person name="Bunk B."/>
            <person name="Jeske O."/>
            <person name="Meyerdierks A."/>
            <person name="Storesund J.E."/>
            <person name="Kallscheuer N."/>
            <person name="Luecker S."/>
            <person name="Lage O.M."/>
            <person name="Pohl T."/>
            <person name="Merkel B.J."/>
            <person name="Hornburger P."/>
            <person name="Mueller R.-W."/>
            <person name="Bruemmer F."/>
            <person name="Labrenz M."/>
            <person name="Spormann A.M."/>
            <person name="Op den Camp H."/>
            <person name="Overmann J."/>
            <person name="Amann R."/>
            <person name="Jetten M.S.M."/>
            <person name="Mascher T."/>
            <person name="Medema M.H."/>
            <person name="Devos D.P."/>
            <person name="Kaster A.-K."/>
            <person name="Ovreas L."/>
            <person name="Rohde M."/>
            <person name="Galperin M.Y."/>
            <person name="Jogler C."/>
        </authorList>
    </citation>
    <scope>NUCLEOTIDE SEQUENCE [LARGE SCALE GENOMIC DNA]</scope>
    <source>
        <strain evidence="7 8">Mal48</strain>
    </source>
</reference>
<evidence type="ECO:0000256" key="3">
    <source>
        <dbReference type="ARBA" id="ARBA00022989"/>
    </source>
</evidence>
<dbReference type="InterPro" id="IPR018649">
    <property type="entry name" value="SHOCT"/>
</dbReference>
<evidence type="ECO:0000256" key="5">
    <source>
        <dbReference type="SAM" id="Phobius"/>
    </source>
</evidence>
<evidence type="ECO:0000313" key="7">
    <source>
        <dbReference type="EMBL" id="QDT32791.1"/>
    </source>
</evidence>
<keyword evidence="2 5" id="KW-0812">Transmembrane</keyword>
<keyword evidence="4 5" id="KW-0472">Membrane</keyword>
<dbReference type="AlphaFoldDB" id="A0A517QMG2"/>
<evidence type="ECO:0000256" key="1">
    <source>
        <dbReference type="ARBA" id="ARBA00004141"/>
    </source>
</evidence>
<dbReference type="RefSeq" id="WP_145198318.1">
    <property type="nucleotide sequence ID" value="NZ_CP036267.1"/>
</dbReference>
<sequence>MSISDEIEKLERLRNQGTLSEAEFQEAKARVIQSDSQQAVSMSSEDIFGMKPNTWCMLMHLSQLLYGVAGIGFITPIVMWLMTKDQNAEADRQGAAIVNWLLTSFLALVVTGILSVFLIGIPFLIIYIVLVHVFPIVGAIKAANGEYWEYPTSIRFVRFDENHRDSYGQDSY</sequence>
<accession>A0A517QMG2</accession>
<name>A0A517QMG2_9PLAN</name>
<organism evidence="7 8">
    <name type="scientific">Thalassoglobus polymorphus</name>
    <dbReference type="NCBI Taxonomy" id="2527994"/>
    <lineage>
        <taxon>Bacteria</taxon>
        <taxon>Pseudomonadati</taxon>
        <taxon>Planctomycetota</taxon>
        <taxon>Planctomycetia</taxon>
        <taxon>Planctomycetales</taxon>
        <taxon>Planctomycetaceae</taxon>
        <taxon>Thalassoglobus</taxon>
    </lineage>
</organism>
<feature type="domain" description="SHOCT" evidence="6">
    <location>
        <begin position="5"/>
        <end position="30"/>
    </location>
</feature>